<dbReference type="InterPro" id="IPR047640">
    <property type="entry name" value="RpiR-like"/>
</dbReference>
<dbReference type="AlphaFoldDB" id="A0A3E3HZD3"/>
<dbReference type="InterPro" id="IPR036388">
    <property type="entry name" value="WH-like_DNA-bd_sf"/>
</dbReference>
<dbReference type="GO" id="GO:0003677">
    <property type="term" value="F:DNA binding"/>
    <property type="evidence" value="ECO:0007669"/>
    <property type="project" value="UniProtKB-KW"/>
</dbReference>
<dbReference type="GO" id="GO:0097367">
    <property type="term" value="F:carbohydrate derivative binding"/>
    <property type="evidence" value="ECO:0007669"/>
    <property type="project" value="InterPro"/>
</dbReference>
<dbReference type="Proteomes" id="UP000260812">
    <property type="component" value="Unassembled WGS sequence"/>
</dbReference>
<keyword evidence="3" id="KW-0804">Transcription</keyword>
<dbReference type="SUPFAM" id="SSF46689">
    <property type="entry name" value="Homeodomain-like"/>
    <property type="match status" value="1"/>
</dbReference>
<accession>A0A3E3HZD3</accession>
<evidence type="ECO:0000259" key="4">
    <source>
        <dbReference type="PROSITE" id="PS51071"/>
    </source>
</evidence>
<protein>
    <submittedName>
        <fullName evidence="6">MurR/RpiR family transcriptional regulator</fullName>
    </submittedName>
</protein>
<dbReference type="Gene3D" id="3.40.50.10490">
    <property type="entry name" value="Glucose-6-phosphate isomerase like protein, domain 1"/>
    <property type="match status" value="1"/>
</dbReference>
<dbReference type="EMBL" id="QVLV01000017">
    <property type="protein sequence ID" value="RGE57207.1"/>
    <property type="molecule type" value="Genomic_DNA"/>
</dbReference>
<dbReference type="InterPro" id="IPR001347">
    <property type="entry name" value="SIS_dom"/>
</dbReference>
<evidence type="ECO:0000313" key="6">
    <source>
        <dbReference type="EMBL" id="RGE57207.1"/>
    </source>
</evidence>
<evidence type="ECO:0000256" key="3">
    <source>
        <dbReference type="ARBA" id="ARBA00023163"/>
    </source>
</evidence>
<feature type="domain" description="SIS" evidence="5">
    <location>
        <begin position="114"/>
        <end position="254"/>
    </location>
</feature>
<dbReference type="PROSITE" id="PS51071">
    <property type="entry name" value="HTH_RPIR"/>
    <property type="match status" value="1"/>
</dbReference>
<keyword evidence="1" id="KW-0805">Transcription regulation</keyword>
<dbReference type="GO" id="GO:0003700">
    <property type="term" value="F:DNA-binding transcription factor activity"/>
    <property type="evidence" value="ECO:0007669"/>
    <property type="project" value="InterPro"/>
</dbReference>
<sequence length="282" mass="32286">MNIYFQDIMERIRMHYKKMTNTERIIADFFLSNTEKMEFSAKAVAARLHVSEPAMTRFSKKIGFSGYREFQYLYEINFQMVQCDDEELLHRIIDTYQKILLHFDGGITKQVYRFCESLSEAARVYIFALGSSACAAREFKLRFMRLGLLVEIIDNPHLMQMQAVLTKPEDLVIGMSISGETEAVLDALRTAGLHHTETVLITACRKQHFQEQFGQILTVPAVEGLSLGDNISPQLPFLIITDVIYSLFMGMDSKYRTALFQDTLTAIGKKESGRRGTEDEVC</sequence>
<dbReference type="InterPro" id="IPR046348">
    <property type="entry name" value="SIS_dom_sf"/>
</dbReference>
<evidence type="ECO:0000313" key="7">
    <source>
        <dbReference type="Proteomes" id="UP000260812"/>
    </source>
</evidence>
<dbReference type="SUPFAM" id="SSF53697">
    <property type="entry name" value="SIS domain"/>
    <property type="match status" value="1"/>
</dbReference>
<dbReference type="GO" id="GO:1901135">
    <property type="term" value="P:carbohydrate derivative metabolic process"/>
    <property type="evidence" value="ECO:0007669"/>
    <property type="project" value="InterPro"/>
</dbReference>
<dbReference type="InterPro" id="IPR000281">
    <property type="entry name" value="HTH_RpiR"/>
</dbReference>
<dbReference type="RefSeq" id="WP_021639013.1">
    <property type="nucleotide sequence ID" value="NZ_CANNOQ010000081.1"/>
</dbReference>
<dbReference type="GeneID" id="97989179"/>
<dbReference type="Gene3D" id="1.10.10.10">
    <property type="entry name" value="Winged helix-like DNA-binding domain superfamily/Winged helix DNA-binding domain"/>
    <property type="match status" value="1"/>
</dbReference>
<gene>
    <name evidence="6" type="ORF">DXC51_20485</name>
</gene>
<evidence type="ECO:0000259" key="5">
    <source>
        <dbReference type="PROSITE" id="PS51464"/>
    </source>
</evidence>
<dbReference type="PANTHER" id="PTHR30514">
    <property type="entry name" value="GLUCOKINASE"/>
    <property type="match status" value="1"/>
</dbReference>
<keyword evidence="7" id="KW-1185">Reference proteome</keyword>
<dbReference type="InterPro" id="IPR009057">
    <property type="entry name" value="Homeodomain-like_sf"/>
</dbReference>
<evidence type="ECO:0000256" key="2">
    <source>
        <dbReference type="ARBA" id="ARBA00023125"/>
    </source>
</evidence>
<reference evidence="6" key="1">
    <citation type="submission" date="2018-08" db="EMBL/GenBank/DDBJ databases">
        <title>A genome reference for cultivated species of the human gut microbiota.</title>
        <authorList>
            <person name="Zou Y."/>
            <person name="Xue W."/>
            <person name="Luo G."/>
        </authorList>
    </citation>
    <scope>NUCLEOTIDE SEQUENCE [LARGE SCALE GENOMIC DNA]</scope>
    <source>
        <strain evidence="6">TF05-5AC</strain>
    </source>
</reference>
<dbReference type="Pfam" id="PF01418">
    <property type="entry name" value="HTH_6"/>
    <property type="match status" value="1"/>
</dbReference>
<dbReference type="Pfam" id="PF01380">
    <property type="entry name" value="SIS"/>
    <property type="match status" value="1"/>
</dbReference>
<dbReference type="PANTHER" id="PTHR30514:SF21">
    <property type="entry name" value="RPIR-FAMILY TRANSCRIPTIONAL REGULATOR"/>
    <property type="match status" value="1"/>
</dbReference>
<dbReference type="PROSITE" id="PS51464">
    <property type="entry name" value="SIS"/>
    <property type="match status" value="1"/>
</dbReference>
<evidence type="ECO:0000256" key="1">
    <source>
        <dbReference type="ARBA" id="ARBA00023015"/>
    </source>
</evidence>
<organism evidence="6 7">
    <name type="scientific">Eisenbergiella massiliensis</name>
    <dbReference type="NCBI Taxonomy" id="1720294"/>
    <lineage>
        <taxon>Bacteria</taxon>
        <taxon>Bacillati</taxon>
        <taxon>Bacillota</taxon>
        <taxon>Clostridia</taxon>
        <taxon>Lachnospirales</taxon>
        <taxon>Lachnospiraceae</taxon>
        <taxon>Eisenbergiella</taxon>
    </lineage>
</organism>
<feature type="domain" description="HTH rpiR-type" evidence="4">
    <location>
        <begin position="6"/>
        <end position="81"/>
    </location>
</feature>
<proteinExistence type="predicted"/>
<keyword evidence="2" id="KW-0238">DNA-binding</keyword>
<comment type="caution">
    <text evidence="6">The sequence shown here is derived from an EMBL/GenBank/DDBJ whole genome shotgun (WGS) entry which is preliminary data.</text>
</comment>
<name>A0A3E3HZD3_9FIRM</name>
<dbReference type="InterPro" id="IPR035472">
    <property type="entry name" value="RpiR-like_SIS"/>
</dbReference>
<dbReference type="CDD" id="cd05013">
    <property type="entry name" value="SIS_RpiR"/>
    <property type="match status" value="1"/>
</dbReference>